<dbReference type="AlphaFoldDB" id="A0A8S1HIZ7"/>
<keyword evidence="1" id="KW-0732">Signal</keyword>
<gene>
    <name evidence="3" type="ORF">CAUJ_LOCUS10300</name>
</gene>
<comment type="caution">
    <text evidence="3">The sequence shown here is derived from an EMBL/GenBank/DDBJ whole genome shotgun (WGS) entry which is preliminary data.</text>
</comment>
<protein>
    <recommendedName>
        <fullName evidence="2">SXP/RAL-2 family protein Ani s 5-like cation-binding domain-containing protein</fullName>
    </recommendedName>
</protein>
<dbReference type="InterPro" id="IPR052823">
    <property type="entry name" value="SXP/RAL-2_related"/>
</dbReference>
<dbReference type="PANTHER" id="PTHR21593:SF36">
    <property type="entry name" value="DUF148 DOMAIN-CONTAINING PROTEIN-RELATED"/>
    <property type="match status" value="1"/>
</dbReference>
<dbReference type="Proteomes" id="UP000835052">
    <property type="component" value="Unassembled WGS sequence"/>
</dbReference>
<dbReference type="OrthoDB" id="5871823at2759"/>
<keyword evidence="4" id="KW-1185">Reference proteome</keyword>
<accession>A0A8S1HIZ7</accession>
<sequence>MLRRLFLVSVALAQAQAVVNTFPLSSMGPYSQQFPYSGNTIQGPTMMYQPVAGIQVMSPSAPGIYPYPSSEVRMSPRFNFGAGAEQFQNDQRMPLVQKEVPQPQLQTGPTRIIPPFLKSASKEEQDKFYAIVQNPTWSGAEKNERIEEFMRTMSSESQATYSDYDGRWSAETKARREKVHKAVEEMSLEAKTQFQKVSALMTAPGVPENERLQRIQELYGKMSSAVRKEFDEKLTNL</sequence>
<feature type="domain" description="SXP/RAL-2 family protein Ani s 5-like cation-binding" evidence="2">
    <location>
        <begin position="123"/>
        <end position="225"/>
    </location>
</feature>
<dbReference type="EMBL" id="CAJGYM010000044">
    <property type="protein sequence ID" value="CAD6194381.1"/>
    <property type="molecule type" value="Genomic_DNA"/>
</dbReference>
<evidence type="ECO:0000313" key="4">
    <source>
        <dbReference type="Proteomes" id="UP000835052"/>
    </source>
</evidence>
<reference evidence="3" key="1">
    <citation type="submission" date="2020-10" db="EMBL/GenBank/DDBJ databases">
        <authorList>
            <person name="Kikuchi T."/>
        </authorList>
    </citation>
    <scope>NUCLEOTIDE SEQUENCE</scope>
    <source>
        <strain evidence="3">NKZ352</strain>
    </source>
</reference>
<feature type="chain" id="PRO_5035714660" description="SXP/RAL-2 family protein Ani s 5-like cation-binding domain-containing protein" evidence="1">
    <location>
        <begin position="18"/>
        <end position="237"/>
    </location>
</feature>
<dbReference type="PANTHER" id="PTHR21593">
    <property type="entry name" value="PRION-LIKE- Q/N-RICH -DOMAIN-BEARING PROTEIN PROTEIN"/>
    <property type="match status" value="1"/>
</dbReference>
<dbReference type="InterPro" id="IPR003677">
    <property type="entry name" value="ANIS5_cation-bd"/>
</dbReference>
<feature type="signal peptide" evidence="1">
    <location>
        <begin position="1"/>
        <end position="17"/>
    </location>
</feature>
<evidence type="ECO:0000313" key="3">
    <source>
        <dbReference type="EMBL" id="CAD6194381.1"/>
    </source>
</evidence>
<organism evidence="3 4">
    <name type="scientific">Caenorhabditis auriculariae</name>
    <dbReference type="NCBI Taxonomy" id="2777116"/>
    <lineage>
        <taxon>Eukaryota</taxon>
        <taxon>Metazoa</taxon>
        <taxon>Ecdysozoa</taxon>
        <taxon>Nematoda</taxon>
        <taxon>Chromadorea</taxon>
        <taxon>Rhabditida</taxon>
        <taxon>Rhabditina</taxon>
        <taxon>Rhabditomorpha</taxon>
        <taxon>Rhabditoidea</taxon>
        <taxon>Rhabditidae</taxon>
        <taxon>Peloderinae</taxon>
        <taxon>Caenorhabditis</taxon>
    </lineage>
</organism>
<evidence type="ECO:0000259" key="2">
    <source>
        <dbReference type="Pfam" id="PF02520"/>
    </source>
</evidence>
<name>A0A8S1HIZ7_9PELO</name>
<proteinExistence type="predicted"/>
<dbReference type="Pfam" id="PF02520">
    <property type="entry name" value="ANIS5_cation-bd"/>
    <property type="match status" value="1"/>
</dbReference>
<evidence type="ECO:0000256" key="1">
    <source>
        <dbReference type="SAM" id="SignalP"/>
    </source>
</evidence>